<accession>A0ABD4SU58</accession>
<evidence type="ECO:0000313" key="1">
    <source>
        <dbReference type="EMBL" id="MCG9027009.1"/>
    </source>
</evidence>
<dbReference type="Proteomes" id="UP001200247">
    <property type="component" value="Unassembled WGS sequence"/>
</dbReference>
<comment type="caution">
    <text evidence="1">The sequence shown here is derived from an EMBL/GenBank/DDBJ whole genome shotgun (WGS) entry which is preliminary data.</text>
</comment>
<dbReference type="AlphaFoldDB" id="A0ABD4SU58"/>
<dbReference type="RefSeq" id="WP_239894445.1">
    <property type="nucleotide sequence ID" value="NZ_JAJAXM010000034.1"/>
</dbReference>
<dbReference type="InterPro" id="IPR026349">
    <property type="entry name" value="CHP04255"/>
</dbReference>
<gene>
    <name evidence="1" type="ORF">LH440_14070</name>
</gene>
<protein>
    <submittedName>
        <fullName evidence="1">TIGR04255 family protein</fullName>
    </submittedName>
</protein>
<sequence>MSASRENAPLVELVAELRWNPSVEPSEQMTGGPSLTFIAAHSSAPESFFMRFAGLAHSLGHTDQERVVPLGFPMLAHQTVHRFKRQEEGSVRSLYQVGPGIFSANAVPPYESWHKKFEQVVHQGVEALLKSRPEAEADAIFTGLSLRYIDAFNASHTGGRDIESFLKDVFKISVDVPHAWSQHLYPESKIKPMIQLQIPMKDGFVMQVGIGEGIVNSQPAILLDTSVSATLPVPAKLDAVMTSFNLAHDAIAATFEELIQPIEHLIPKKPEV</sequence>
<evidence type="ECO:0000313" key="2">
    <source>
        <dbReference type="Proteomes" id="UP001200247"/>
    </source>
</evidence>
<dbReference type="EMBL" id="JAJAXM010000034">
    <property type="protein sequence ID" value="MCG9027009.1"/>
    <property type="molecule type" value="Genomic_DNA"/>
</dbReference>
<reference evidence="1 2" key="1">
    <citation type="submission" date="2021-10" db="EMBL/GenBank/DDBJ databases">
        <title>Whole-genome sequencing analysis of Laribacter hongkongensis: virulence gene profiles, carbohydrate-active enzyme prediction, and antimicrobial resistance characterization.</title>
        <authorList>
            <person name="Yuan P."/>
            <person name="Zhan Y."/>
            <person name="Chen D."/>
        </authorList>
    </citation>
    <scope>NUCLEOTIDE SEQUENCE [LARGE SCALE GENOMIC DNA]</scope>
    <source>
        <strain evidence="1 2">W67</strain>
    </source>
</reference>
<name>A0ABD4SU58_9NEIS</name>
<organism evidence="1 2">
    <name type="scientific">Laribacter hongkongensis</name>
    <dbReference type="NCBI Taxonomy" id="168471"/>
    <lineage>
        <taxon>Bacteria</taxon>
        <taxon>Pseudomonadati</taxon>
        <taxon>Pseudomonadota</taxon>
        <taxon>Betaproteobacteria</taxon>
        <taxon>Neisseriales</taxon>
        <taxon>Aquaspirillaceae</taxon>
        <taxon>Laribacter</taxon>
    </lineage>
</organism>
<proteinExistence type="predicted"/>
<dbReference type="NCBIfam" id="TIGR04255">
    <property type="entry name" value="sporadTIGR04255"/>
    <property type="match status" value="1"/>
</dbReference>